<comment type="similarity">
    <text evidence="1">Belongs to the cytochrome P450 family.</text>
</comment>
<dbReference type="SUPFAM" id="SSF48264">
    <property type="entry name" value="Cytochrome P450"/>
    <property type="match status" value="1"/>
</dbReference>
<keyword evidence="3" id="KW-1185">Reference proteome</keyword>
<gene>
    <name evidence="2" type="ORF">ACFQPS_05755</name>
</gene>
<evidence type="ECO:0000313" key="3">
    <source>
        <dbReference type="Proteomes" id="UP001596456"/>
    </source>
</evidence>
<dbReference type="InterPro" id="IPR001128">
    <property type="entry name" value="Cyt_P450"/>
</dbReference>
<organism evidence="2 3">
    <name type="scientific">Rhodocista pekingensis</name>
    <dbReference type="NCBI Taxonomy" id="201185"/>
    <lineage>
        <taxon>Bacteria</taxon>
        <taxon>Pseudomonadati</taxon>
        <taxon>Pseudomonadota</taxon>
        <taxon>Alphaproteobacteria</taxon>
        <taxon>Rhodospirillales</taxon>
        <taxon>Azospirillaceae</taxon>
        <taxon>Rhodocista</taxon>
    </lineage>
</organism>
<dbReference type="InterPro" id="IPR050121">
    <property type="entry name" value="Cytochrome_P450_monoxygenase"/>
</dbReference>
<sequence>MTAYSARAGDRLPQASVADTAAALADLLGPPIAKGVILRRPRMVALAERLDLDRRMVRRMQALRRRYGEGPLMLRLPGRSQALVFAPEDVRRVLDWTPDPFSPDSSEKHAALAHLEPRGSLISRGPARDVRRRFSDAALASDRRVHPLADRFATVVRQEVDSLLRWADRAGSMIGWSDFVVAWSAIVRRVVLGDAAREDHELTDMLVRLRAAANWAFLHPGHPALRARFHRRLAQHLARAEPGSLAAAAADLPAAPGTAPTDQVTQWLFAAGPAGIAGFRALALLATQPGAADRAAAEAAGGGPELPFLRAAFLEGLRLWPTTPLILRQTTQETLWHDGAMPAGTGIAIVAPFFHRDDETLPFADRFHPALWLDGGRESRLPAGWPLLPFSGGPGKCPARHLVPLLASLTLAALLERHRFHMGDPGRLDPARPLPSALDPFSLAFAVRPAA</sequence>
<dbReference type="PANTHER" id="PTHR24305">
    <property type="entry name" value="CYTOCHROME P450"/>
    <property type="match status" value="1"/>
</dbReference>
<name>A0ABW2KUE0_9PROT</name>
<accession>A0ABW2KUE0</accession>
<dbReference type="Gene3D" id="1.10.630.10">
    <property type="entry name" value="Cytochrome P450"/>
    <property type="match status" value="1"/>
</dbReference>
<comment type="caution">
    <text evidence="2">The sequence shown here is derived from an EMBL/GenBank/DDBJ whole genome shotgun (WGS) entry which is preliminary data.</text>
</comment>
<protein>
    <submittedName>
        <fullName evidence="2">Cytochrome P450</fullName>
    </submittedName>
</protein>
<dbReference type="Proteomes" id="UP001596456">
    <property type="component" value="Unassembled WGS sequence"/>
</dbReference>
<evidence type="ECO:0000256" key="1">
    <source>
        <dbReference type="ARBA" id="ARBA00010617"/>
    </source>
</evidence>
<dbReference type="RefSeq" id="WP_377357209.1">
    <property type="nucleotide sequence ID" value="NZ_JBHTCM010000006.1"/>
</dbReference>
<dbReference type="EMBL" id="JBHTCM010000006">
    <property type="protein sequence ID" value="MFC7332659.1"/>
    <property type="molecule type" value="Genomic_DNA"/>
</dbReference>
<dbReference type="PANTHER" id="PTHR24305:SF166">
    <property type="entry name" value="CYTOCHROME P450 12A4, MITOCHONDRIAL-RELATED"/>
    <property type="match status" value="1"/>
</dbReference>
<dbReference type="InterPro" id="IPR036396">
    <property type="entry name" value="Cyt_P450_sf"/>
</dbReference>
<dbReference type="Pfam" id="PF00067">
    <property type="entry name" value="p450"/>
    <property type="match status" value="1"/>
</dbReference>
<evidence type="ECO:0000313" key="2">
    <source>
        <dbReference type="EMBL" id="MFC7332659.1"/>
    </source>
</evidence>
<proteinExistence type="inferred from homology"/>
<reference evidence="3" key="1">
    <citation type="journal article" date="2019" name="Int. J. Syst. Evol. Microbiol.">
        <title>The Global Catalogue of Microorganisms (GCM) 10K type strain sequencing project: providing services to taxonomists for standard genome sequencing and annotation.</title>
        <authorList>
            <consortium name="The Broad Institute Genomics Platform"/>
            <consortium name="The Broad Institute Genome Sequencing Center for Infectious Disease"/>
            <person name="Wu L."/>
            <person name="Ma J."/>
        </authorList>
    </citation>
    <scope>NUCLEOTIDE SEQUENCE [LARGE SCALE GENOMIC DNA]</scope>
    <source>
        <strain evidence="3">CGMCC 1.16275</strain>
    </source>
</reference>